<dbReference type="OrthoDB" id="116994at2157"/>
<reference evidence="1 2" key="1">
    <citation type="journal article" date="2019" name="Int. J. Syst. Evol. Microbiol.">
        <title>Methanofervidicoccus abyssi gen. nov., sp. nov., a hydrogenotrophic methanogen, isolated from a hydrothermal vent chimney in the Mid-Cayman Spreading Center, the Caribbean Sea.</title>
        <authorList>
            <person name="Sakai S."/>
            <person name="Takaki Y."/>
            <person name="Miyazaki M."/>
            <person name="Ogawara M."/>
            <person name="Yanagawa K."/>
            <person name="Miyazaki J."/>
            <person name="Takai K."/>
        </authorList>
    </citation>
    <scope>NUCLEOTIDE SEQUENCE [LARGE SCALE GENOMIC DNA]</scope>
    <source>
        <strain evidence="1 2">HHB</strain>
    </source>
</reference>
<proteinExistence type="predicted"/>
<dbReference type="EMBL" id="BFAX01000004">
    <property type="protein sequence ID" value="GBF36847.1"/>
    <property type="molecule type" value="Genomic_DNA"/>
</dbReference>
<evidence type="ECO:0000313" key="1">
    <source>
        <dbReference type="EMBL" id="GBF36847.1"/>
    </source>
</evidence>
<sequence length="118" mass="14254">MEFWTLTKRSRCYNCSKLADQIIEIYPNQAFVKCSNCGATRCYIIKNVYIDNNNVIECEKDKKLLYDNWLLEKEAECYNCKRYAIQDILITVAGMYVRCRNCRFTRYYRFNIIYISEK</sequence>
<organism evidence="1 2">
    <name type="scientific">Methanofervidicoccus abyssi</name>
    <dbReference type="NCBI Taxonomy" id="2082189"/>
    <lineage>
        <taxon>Archaea</taxon>
        <taxon>Methanobacteriati</taxon>
        <taxon>Methanobacteriota</taxon>
        <taxon>Methanomada group</taxon>
        <taxon>Methanococci</taxon>
        <taxon>Methanococcales</taxon>
        <taxon>Methanofervidicoccus</taxon>
    </lineage>
</organism>
<accession>A0A401HRF2</accession>
<gene>
    <name evidence="1" type="ORF">MHHB_P1077</name>
</gene>
<comment type="caution">
    <text evidence="1">The sequence shown here is derived from an EMBL/GenBank/DDBJ whole genome shotgun (WGS) entry which is preliminary data.</text>
</comment>
<evidence type="ECO:0000313" key="2">
    <source>
        <dbReference type="Proteomes" id="UP000290527"/>
    </source>
</evidence>
<keyword evidence="2" id="KW-1185">Reference proteome</keyword>
<dbReference type="Proteomes" id="UP000290527">
    <property type="component" value="Unassembled WGS sequence"/>
</dbReference>
<dbReference type="RefSeq" id="WP_131007667.1">
    <property type="nucleotide sequence ID" value="NZ_BFAX01000004.1"/>
</dbReference>
<dbReference type="AlphaFoldDB" id="A0A401HRF2"/>
<name>A0A401HRF2_9EURY</name>
<protein>
    <submittedName>
        <fullName evidence="1">Uncharacterized protein</fullName>
    </submittedName>
</protein>